<dbReference type="EMBL" id="CCYD01003090">
    <property type="protein sequence ID" value="CEG49767.1"/>
    <property type="molecule type" value="Genomic_DNA"/>
</dbReference>
<keyword evidence="2" id="KW-1185">Reference proteome</keyword>
<name>A0A0P1B764_PLAHL</name>
<dbReference type="RefSeq" id="XP_024586136.1">
    <property type="nucleotide sequence ID" value="XM_024720992.1"/>
</dbReference>
<dbReference type="AlphaFoldDB" id="A0A0P1B764"/>
<reference evidence="2" key="1">
    <citation type="submission" date="2014-09" db="EMBL/GenBank/DDBJ databases">
        <authorList>
            <person name="Sharma Rahul"/>
            <person name="Thines Marco"/>
        </authorList>
    </citation>
    <scope>NUCLEOTIDE SEQUENCE [LARGE SCALE GENOMIC DNA]</scope>
</reference>
<dbReference type="Proteomes" id="UP000054928">
    <property type="component" value="Unassembled WGS sequence"/>
</dbReference>
<evidence type="ECO:0000313" key="2">
    <source>
        <dbReference type="Proteomes" id="UP000054928"/>
    </source>
</evidence>
<evidence type="ECO:0000313" key="1">
    <source>
        <dbReference type="EMBL" id="CEG49767.1"/>
    </source>
</evidence>
<accession>A0A0P1B764</accession>
<sequence length="74" mass="8261">MYTTKAKDSHRMVLSRAVNHMSANTLQETAPAAIRMKRISTCGLALNLLGRCGGCRVKRGVILSYRDGRMEHQK</sequence>
<protein>
    <submittedName>
        <fullName evidence="1">Uncharacterized protein</fullName>
    </submittedName>
</protein>
<dbReference type="GeneID" id="36402568"/>
<organism evidence="1 2">
    <name type="scientific">Plasmopara halstedii</name>
    <name type="common">Downy mildew of sunflower</name>
    <dbReference type="NCBI Taxonomy" id="4781"/>
    <lineage>
        <taxon>Eukaryota</taxon>
        <taxon>Sar</taxon>
        <taxon>Stramenopiles</taxon>
        <taxon>Oomycota</taxon>
        <taxon>Peronosporomycetes</taxon>
        <taxon>Peronosporales</taxon>
        <taxon>Peronosporaceae</taxon>
        <taxon>Plasmopara</taxon>
    </lineage>
</organism>
<proteinExistence type="predicted"/>